<reference evidence="3 4" key="1">
    <citation type="submission" date="2020-07" db="EMBL/GenBank/DDBJ databases">
        <title>Novel species isolated from subtropical streams in China.</title>
        <authorList>
            <person name="Lu H."/>
        </authorList>
    </citation>
    <scope>NUCLEOTIDE SEQUENCE [LARGE SCALE GENOMIC DNA]</scope>
    <source>
        <strain evidence="3 4">LX47W</strain>
    </source>
</reference>
<dbReference type="RefSeq" id="WP_182154477.1">
    <property type="nucleotide sequence ID" value="NZ_JACEZU010000008.1"/>
</dbReference>
<organism evidence="3 4">
    <name type="scientific">Rugamonas apoptosis</name>
    <dbReference type="NCBI Taxonomy" id="2758570"/>
    <lineage>
        <taxon>Bacteria</taxon>
        <taxon>Pseudomonadati</taxon>
        <taxon>Pseudomonadota</taxon>
        <taxon>Betaproteobacteria</taxon>
        <taxon>Burkholderiales</taxon>
        <taxon>Oxalobacteraceae</taxon>
        <taxon>Telluria group</taxon>
        <taxon>Rugamonas</taxon>
    </lineage>
</organism>
<name>A0A7W2FBF0_9BURK</name>
<keyword evidence="2" id="KW-0732">Signal</keyword>
<evidence type="ECO:0000313" key="3">
    <source>
        <dbReference type="EMBL" id="MBA5688626.1"/>
    </source>
</evidence>
<dbReference type="AlphaFoldDB" id="A0A7W2FBF0"/>
<evidence type="ECO:0000313" key="4">
    <source>
        <dbReference type="Proteomes" id="UP000573499"/>
    </source>
</evidence>
<sequence length="151" mass="16002">MQISTSIRLAALAGALALGLNAHAESFASSASSAGSASSGSISTSLGDSSNSSSGGHKVADGAYRIIDIANTPQREGMARVTMQGELPTQRVVLDLPRKTFEQQRLDKGDFIYAQNRSYGIAFARNDTREAFYLVLADDWYGELAARPVGI</sequence>
<feature type="region of interest" description="Disordered" evidence="1">
    <location>
        <begin position="32"/>
        <end position="56"/>
    </location>
</feature>
<keyword evidence="4" id="KW-1185">Reference proteome</keyword>
<gene>
    <name evidence="3" type="ORF">H3H39_16395</name>
</gene>
<protein>
    <submittedName>
        <fullName evidence="3">Uncharacterized protein</fullName>
    </submittedName>
</protein>
<proteinExistence type="predicted"/>
<comment type="caution">
    <text evidence="3">The sequence shown here is derived from an EMBL/GenBank/DDBJ whole genome shotgun (WGS) entry which is preliminary data.</text>
</comment>
<evidence type="ECO:0000256" key="2">
    <source>
        <dbReference type="SAM" id="SignalP"/>
    </source>
</evidence>
<dbReference type="Proteomes" id="UP000573499">
    <property type="component" value="Unassembled WGS sequence"/>
</dbReference>
<evidence type="ECO:0000256" key="1">
    <source>
        <dbReference type="SAM" id="MobiDB-lite"/>
    </source>
</evidence>
<feature type="chain" id="PRO_5031464248" evidence="2">
    <location>
        <begin position="25"/>
        <end position="151"/>
    </location>
</feature>
<feature type="signal peptide" evidence="2">
    <location>
        <begin position="1"/>
        <end position="24"/>
    </location>
</feature>
<dbReference type="EMBL" id="JACEZU010000008">
    <property type="protein sequence ID" value="MBA5688626.1"/>
    <property type="molecule type" value="Genomic_DNA"/>
</dbReference>
<accession>A0A7W2FBF0</accession>